<accession>A0AAD1XKP8</accession>
<dbReference type="AlphaFoldDB" id="A0AAD1XKP8"/>
<dbReference type="EMBL" id="CAMPGE010015901">
    <property type="protein sequence ID" value="CAI2374493.1"/>
    <property type="molecule type" value="Genomic_DNA"/>
</dbReference>
<dbReference type="InterPro" id="IPR007763">
    <property type="entry name" value="NDUFA12"/>
</dbReference>
<protein>
    <submittedName>
        <fullName evidence="3">Uncharacterized protein</fullName>
    </submittedName>
</protein>
<keyword evidence="2" id="KW-0175">Coiled coil</keyword>
<evidence type="ECO:0000256" key="2">
    <source>
        <dbReference type="SAM" id="Coils"/>
    </source>
</evidence>
<dbReference type="Pfam" id="PF05071">
    <property type="entry name" value="NDUFA12"/>
    <property type="match status" value="1"/>
</dbReference>
<dbReference type="GO" id="GO:0045271">
    <property type="term" value="C:respiratory chain complex I"/>
    <property type="evidence" value="ECO:0007669"/>
    <property type="project" value="InterPro"/>
</dbReference>
<name>A0AAD1XKP8_EUPCR</name>
<evidence type="ECO:0000313" key="4">
    <source>
        <dbReference type="Proteomes" id="UP001295684"/>
    </source>
</evidence>
<proteinExistence type="inferred from homology"/>
<dbReference type="Proteomes" id="UP001295684">
    <property type="component" value="Unassembled WGS sequence"/>
</dbReference>
<feature type="coiled-coil region" evidence="2">
    <location>
        <begin position="277"/>
        <end position="304"/>
    </location>
</feature>
<comment type="similarity">
    <text evidence="1">Belongs to the complex I NDUFA12 subunit family.</text>
</comment>
<evidence type="ECO:0000256" key="1">
    <source>
        <dbReference type="ARBA" id="ARBA00007355"/>
    </source>
</evidence>
<evidence type="ECO:0000313" key="3">
    <source>
        <dbReference type="EMBL" id="CAI2374493.1"/>
    </source>
</evidence>
<gene>
    <name evidence="3" type="ORF">ECRASSUSDP1_LOCUS15846</name>
</gene>
<organism evidence="3 4">
    <name type="scientific">Euplotes crassus</name>
    <dbReference type="NCBI Taxonomy" id="5936"/>
    <lineage>
        <taxon>Eukaryota</taxon>
        <taxon>Sar</taxon>
        <taxon>Alveolata</taxon>
        <taxon>Ciliophora</taxon>
        <taxon>Intramacronucleata</taxon>
        <taxon>Spirotrichea</taxon>
        <taxon>Hypotrichia</taxon>
        <taxon>Euplotida</taxon>
        <taxon>Euplotidae</taxon>
        <taxon>Moneuplotes</taxon>
    </lineage>
</organism>
<comment type="caution">
    <text evidence="3">The sequence shown here is derived from an EMBL/GenBank/DDBJ whole genome shotgun (WGS) entry which is preliminary data.</text>
</comment>
<sequence length="349" mass="42722">MTAPKTKLGKTFERLYKYTEGKHNKFLQKHQEMKDMIENREFLGADKYGNQYFQYFNYHGLPTRRRVYYKFHSGNRFHVDVHFIDWLYRRKALPPNKYELEQLYLEDEERAVKAIEWDRMEDRKQIKYRNKLEAQKQLGMTPQQMQLQTLEQQNSKDEITIEEFEPIPWEVVKQTRTELKKYLPPEDHKQQLIAVEEGILEEHDKYQKYLEGKGKDFDNIAFTKMAMQVYGVRKHYEDLQKFGYIKEDVTDPSQPISVREARKKFPKYAKEYMDRPRERMEKHKKKIQQQIDKVKQNEEKYRRYYNFKQKFRDVFDELEEIKQDKDSEEIDDIEMTLIGMDEGPDKRIV</sequence>
<reference evidence="3" key="1">
    <citation type="submission" date="2023-07" db="EMBL/GenBank/DDBJ databases">
        <authorList>
            <consortium name="AG Swart"/>
            <person name="Singh M."/>
            <person name="Singh A."/>
            <person name="Seah K."/>
            <person name="Emmerich C."/>
        </authorList>
    </citation>
    <scope>NUCLEOTIDE SEQUENCE</scope>
    <source>
        <strain evidence="3">DP1</strain>
    </source>
</reference>
<keyword evidence="4" id="KW-1185">Reference proteome</keyword>